<accession>A0A0D2MNA1</accession>
<feature type="region of interest" description="Disordered" evidence="3">
    <location>
        <begin position="562"/>
        <end position="621"/>
    </location>
</feature>
<proteinExistence type="predicted"/>
<dbReference type="PANTHER" id="PTHR10648:SF1">
    <property type="entry name" value="SERINE_THREONINE-PROTEIN PHOSPHATASE 4 REGULATORY SUBUNIT 1"/>
    <property type="match status" value="1"/>
</dbReference>
<evidence type="ECO:0000256" key="3">
    <source>
        <dbReference type="SAM" id="MobiDB-lite"/>
    </source>
</evidence>
<dbReference type="InterPro" id="IPR021133">
    <property type="entry name" value="HEAT_type_2"/>
</dbReference>
<feature type="compositionally biased region" description="Gly residues" evidence="3">
    <location>
        <begin position="478"/>
        <end position="497"/>
    </location>
</feature>
<reference evidence="4 5" key="1">
    <citation type="journal article" date="2013" name="BMC Genomics">
        <title>Reconstruction of the lipid metabolism for the microalga Monoraphidium neglectum from its genome sequence reveals characteristics suitable for biofuel production.</title>
        <authorList>
            <person name="Bogen C."/>
            <person name="Al-Dilaimi A."/>
            <person name="Albersmeier A."/>
            <person name="Wichmann J."/>
            <person name="Grundmann M."/>
            <person name="Rupp O."/>
            <person name="Lauersen K.J."/>
            <person name="Blifernez-Klassen O."/>
            <person name="Kalinowski J."/>
            <person name="Goesmann A."/>
            <person name="Mussgnug J.H."/>
            <person name="Kruse O."/>
        </authorList>
    </citation>
    <scope>NUCLEOTIDE SEQUENCE [LARGE SCALE GENOMIC DNA]</scope>
    <source>
        <strain evidence="4 5">SAG 48.87</strain>
    </source>
</reference>
<feature type="compositionally biased region" description="Gly residues" evidence="3">
    <location>
        <begin position="293"/>
        <end position="303"/>
    </location>
</feature>
<feature type="compositionally biased region" description="Basic and acidic residues" evidence="3">
    <location>
        <begin position="499"/>
        <end position="508"/>
    </location>
</feature>
<dbReference type="OrthoDB" id="549903at2759"/>
<organism evidence="4 5">
    <name type="scientific">Monoraphidium neglectum</name>
    <dbReference type="NCBI Taxonomy" id="145388"/>
    <lineage>
        <taxon>Eukaryota</taxon>
        <taxon>Viridiplantae</taxon>
        <taxon>Chlorophyta</taxon>
        <taxon>core chlorophytes</taxon>
        <taxon>Chlorophyceae</taxon>
        <taxon>CS clade</taxon>
        <taxon>Sphaeropleales</taxon>
        <taxon>Selenastraceae</taxon>
        <taxon>Monoraphidium</taxon>
    </lineage>
</organism>
<keyword evidence="5" id="KW-1185">Reference proteome</keyword>
<feature type="compositionally biased region" description="Low complexity" evidence="3">
    <location>
        <begin position="304"/>
        <end position="327"/>
    </location>
</feature>
<dbReference type="PANTHER" id="PTHR10648">
    <property type="entry name" value="SERINE/THREONINE-PROTEIN PHOSPHATASE PP2A 65 KDA REGULATORY SUBUNIT"/>
    <property type="match status" value="1"/>
</dbReference>
<dbReference type="AlphaFoldDB" id="A0A0D2MNA1"/>
<evidence type="ECO:0000256" key="1">
    <source>
        <dbReference type="ARBA" id="ARBA00022737"/>
    </source>
</evidence>
<name>A0A0D2MNA1_9CHLO</name>
<feature type="compositionally biased region" description="Low complexity" evidence="3">
    <location>
        <begin position="598"/>
        <end position="609"/>
    </location>
</feature>
<keyword evidence="1" id="KW-0677">Repeat</keyword>
<dbReference type="EMBL" id="KK100712">
    <property type="protein sequence ID" value="KIZ04170.1"/>
    <property type="molecule type" value="Genomic_DNA"/>
</dbReference>
<dbReference type="STRING" id="145388.A0A0D2MNA1"/>
<dbReference type="InterPro" id="IPR016024">
    <property type="entry name" value="ARM-type_fold"/>
</dbReference>
<dbReference type="Gene3D" id="1.25.10.10">
    <property type="entry name" value="Leucine-rich Repeat Variant"/>
    <property type="match status" value="1"/>
</dbReference>
<feature type="repeat" description="HEAT" evidence="2">
    <location>
        <begin position="183"/>
        <end position="217"/>
    </location>
</feature>
<dbReference type="GeneID" id="25736666"/>
<dbReference type="PROSITE" id="PS50077">
    <property type="entry name" value="HEAT_REPEAT"/>
    <property type="match status" value="1"/>
</dbReference>
<dbReference type="GO" id="GO:0019888">
    <property type="term" value="F:protein phosphatase regulator activity"/>
    <property type="evidence" value="ECO:0007669"/>
    <property type="project" value="TreeGrafter"/>
</dbReference>
<feature type="compositionally biased region" description="Low complexity" evidence="3">
    <location>
        <begin position="397"/>
        <end position="407"/>
    </location>
</feature>
<feature type="region of interest" description="Disordered" evidence="3">
    <location>
        <begin position="382"/>
        <end position="420"/>
    </location>
</feature>
<dbReference type="RefSeq" id="XP_013903189.1">
    <property type="nucleotide sequence ID" value="XM_014047735.1"/>
</dbReference>
<gene>
    <name evidence="4" type="ORF">MNEG_3788</name>
</gene>
<sequence>MAAVWEGRAGEGAEGAEGADGEGAEFRHAAVELPVACAYYLGKVLAHVGAGSWLQLSDTFFALASLEGSDEALNCLVSSFPAVAAVAAEALGEEVAQEELSPAIVKLLRTQLNTIAPALSTHLSEVARALSPQGRLQLLSALPVLALQPDPERAGDWRHRQRVVRQLPALSEALTQQQVAHCLWPVVVTLLHDPVAAVRYEAARQVGPLIARLSKEAPPPDPPLEAKGEAEGAAGDLTAAAGSADVEAAAAAAAAEPAGNGHTGDGAAAVAAAADGETDTALRGAAAALTLQDGGGGDGGHGGAAAEHPAAPAGAHEAAAGPGAEGAHVATGGRFGFREGLRLGLQHMVDNARAIPHVGPLVDAGTKVAGLMFEQLEGLTPAAAHNGGSPPPHGDPRLAAASAAAHAAARRRTQGEQPAPLVTEDAYARLPVPAAGDLLSALTRSLGRAPVAQRRALAAAACGALRAVAPPAPAVGRGARGVGAGPEVGAGSGGGSSEGDLRDGRDQPGEPAGGGEDEGLGEGAAADGKGSAPRKQLRQKLKSLRCRLHRGAAAVVRAAGPGAGEGAAASAPSPAGSAAPGEQMQEQQQEPEEEQAQEQRQGSSAPSEASSEEDADPEGVSEVAAALRPALLRALLDLSEDKDPGVRCWIARELEEAAAGLPEAEKAQLSACLAALRADACGSVASLAAAAAARVGAAGEGVTAGGGRGC</sequence>
<dbReference type="InterPro" id="IPR011989">
    <property type="entry name" value="ARM-like"/>
</dbReference>
<feature type="region of interest" description="Disordered" evidence="3">
    <location>
        <begin position="471"/>
        <end position="538"/>
    </location>
</feature>
<evidence type="ECO:0000313" key="4">
    <source>
        <dbReference type="EMBL" id="KIZ04170.1"/>
    </source>
</evidence>
<feature type="compositionally biased region" description="Acidic residues" evidence="3">
    <location>
        <begin position="610"/>
        <end position="619"/>
    </location>
</feature>
<dbReference type="SUPFAM" id="SSF48371">
    <property type="entry name" value="ARM repeat"/>
    <property type="match status" value="1"/>
</dbReference>
<evidence type="ECO:0000313" key="5">
    <source>
        <dbReference type="Proteomes" id="UP000054498"/>
    </source>
</evidence>
<dbReference type="InterPro" id="IPR051023">
    <property type="entry name" value="PP2A_Regulatory_Subunit_A"/>
</dbReference>
<protein>
    <submittedName>
        <fullName evidence="4">Uncharacterized protein</fullName>
    </submittedName>
</protein>
<dbReference type="KEGG" id="mng:MNEG_3788"/>
<feature type="region of interest" description="Disordered" evidence="3">
    <location>
        <begin position="293"/>
        <end position="327"/>
    </location>
</feature>
<evidence type="ECO:0000256" key="2">
    <source>
        <dbReference type="PROSITE-ProRule" id="PRU00103"/>
    </source>
</evidence>
<dbReference type="GO" id="GO:0005737">
    <property type="term" value="C:cytoplasm"/>
    <property type="evidence" value="ECO:0007669"/>
    <property type="project" value="TreeGrafter"/>
</dbReference>
<feature type="compositionally biased region" description="Low complexity" evidence="3">
    <location>
        <begin position="562"/>
        <end position="588"/>
    </location>
</feature>
<dbReference type="Proteomes" id="UP000054498">
    <property type="component" value="Unassembled WGS sequence"/>
</dbReference>
<feature type="region of interest" description="Disordered" evidence="3">
    <location>
        <begin position="1"/>
        <end position="21"/>
    </location>
</feature>